<protein>
    <submittedName>
        <fullName evidence="1">Uncharacterized protein</fullName>
    </submittedName>
</protein>
<dbReference type="Proteomes" id="UP000593564">
    <property type="component" value="Unassembled WGS sequence"/>
</dbReference>
<evidence type="ECO:0000313" key="1">
    <source>
        <dbReference type="EMBL" id="KAF5931478.1"/>
    </source>
</evidence>
<proteinExistence type="predicted"/>
<evidence type="ECO:0000313" key="2">
    <source>
        <dbReference type="Proteomes" id="UP000593564"/>
    </source>
</evidence>
<dbReference type="EMBL" id="JACBKZ010000015">
    <property type="protein sequence ID" value="KAF5931478.1"/>
    <property type="molecule type" value="Genomic_DNA"/>
</dbReference>
<accession>A0A7J7FUY8</accession>
<name>A0A7J7FUY8_CAMSI</name>
<keyword evidence="2" id="KW-1185">Reference proteome</keyword>
<reference evidence="1 2" key="2">
    <citation type="submission" date="2020-07" db="EMBL/GenBank/DDBJ databases">
        <title>Genome assembly of wild tea tree DASZ reveals pedigree and selection history of tea varieties.</title>
        <authorList>
            <person name="Zhang W."/>
        </authorList>
    </citation>
    <scope>NUCLEOTIDE SEQUENCE [LARGE SCALE GENOMIC DNA]</scope>
    <source>
        <strain evidence="2">cv. G240</strain>
        <tissue evidence="1">Leaf</tissue>
    </source>
</reference>
<sequence length="103" mass="11445">MTRAACLMAKAEPLKLIDMVLSKASMSMSRILPTGPVIPALLCMMSRVPYFSMAKANCFLLMLFDPHVAVPVTGFVWADGSRNLNTQFVLNVCDHNKRSILRE</sequence>
<dbReference type="AlphaFoldDB" id="A0A7J7FUY8"/>
<organism evidence="1 2">
    <name type="scientific">Camellia sinensis</name>
    <name type="common">Tea plant</name>
    <name type="synonym">Thea sinensis</name>
    <dbReference type="NCBI Taxonomy" id="4442"/>
    <lineage>
        <taxon>Eukaryota</taxon>
        <taxon>Viridiplantae</taxon>
        <taxon>Streptophyta</taxon>
        <taxon>Embryophyta</taxon>
        <taxon>Tracheophyta</taxon>
        <taxon>Spermatophyta</taxon>
        <taxon>Magnoliopsida</taxon>
        <taxon>eudicotyledons</taxon>
        <taxon>Gunneridae</taxon>
        <taxon>Pentapetalae</taxon>
        <taxon>asterids</taxon>
        <taxon>Ericales</taxon>
        <taxon>Theaceae</taxon>
        <taxon>Camellia</taxon>
    </lineage>
</organism>
<comment type="caution">
    <text evidence="1">The sequence shown here is derived from an EMBL/GenBank/DDBJ whole genome shotgun (WGS) entry which is preliminary data.</text>
</comment>
<reference evidence="2" key="1">
    <citation type="journal article" date="2020" name="Nat. Commun.">
        <title>Genome assembly of wild tea tree DASZ reveals pedigree and selection history of tea varieties.</title>
        <authorList>
            <person name="Zhang W."/>
            <person name="Zhang Y."/>
            <person name="Qiu H."/>
            <person name="Guo Y."/>
            <person name="Wan H."/>
            <person name="Zhang X."/>
            <person name="Scossa F."/>
            <person name="Alseekh S."/>
            <person name="Zhang Q."/>
            <person name="Wang P."/>
            <person name="Xu L."/>
            <person name="Schmidt M.H."/>
            <person name="Jia X."/>
            <person name="Li D."/>
            <person name="Zhu A."/>
            <person name="Guo F."/>
            <person name="Chen W."/>
            <person name="Ni D."/>
            <person name="Usadel B."/>
            <person name="Fernie A.R."/>
            <person name="Wen W."/>
        </authorList>
    </citation>
    <scope>NUCLEOTIDE SEQUENCE [LARGE SCALE GENOMIC DNA]</scope>
    <source>
        <strain evidence="2">cv. G240</strain>
    </source>
</reference>
<gene>
    <name evidence="1" type="ORF">HYC85_032351</name>
</gene>